<evidence type="ECO:0000313" key="7">
    <source>
        <dbReference type="Proteomes" id="UP000245252"/>
    </source>
</evidence>
<dbReference type="Proteomes" id="UP000245252">
    <property type="component" value="Unassembled WGS sequence"/>
</dbReference>
<dbReference type="PANTHER" id="PTHR42978:SF6">
    <property type="entry name" value="QUORUM-QUENCHING LACTONASE YTNP-RELATED"/>
    <property type="match status" value="1"/>
</dbReference>
<keyword evidence="4" id="KW-0862">Zinc</keyword>
<evidence type="ECO:0000313" key="6">
    <source>
        <dbReference type="EMBL" id="PWE53393.1"/>
    </source>
</evidence>
<dbReference type="RefSeq" id="WP_109461143.1">
    <property type="nucleotide sequence ID" value="NZ_QFBC01000016.1"/>
</dbReference>
<evidence type="ECO:0000256" key="4">
    <source>
        <dbReference type="ARBA" id="ARBA00022833"/>
    </source>
</evidence>
<dbReference type="EMBL" id="QFBC01000016">
    <property type="protein sequence ID" value="PWE53393.1"/>
    <property type="molecule type" value="Genomic_DNA"/>
</dbReference>
<gene>
    <name evidence="6" type="ORF">DEM27_25940</name>
</gene>
<name>A0A2U2DJC0_9HYPH</name>
<evidence type="ECO:0000256" key="2">
    <source>
        <dbReference type="ARBA" id="ARBA00022723"/>
    </source>
</evidence>
<dbReference type="Pfam" id="PF00753">
    <property type="entry name" value="Lactamase_B"/>
    <property type="match status" value="1"/>
</dbReference>
<proteinExistence type="inferred from homology"/>
<dbReference type="OrthoDB" id="9773738at2"/>
<keyword evidence="2" id="KW-0479">Metal-binding</keyword>
<dbReference type="CDD" id="cd16277">
    <property type="entry name" value="metallo-hydrolase-like_MBL-fold"/>
    <property type="match status" value="1"/>
</dbReference>
<reference evidence="6 7" key="1">
    <citation type="submission" date="2018-05" db="EMBL/GenBank/DDBJ databases">
        <title>The draft genome of strain NS-104.</title>
        <authorList>
            <person name="Hang P."/>
            <person name="Jiang J."/>
        </authorList>
    </citation>
    <scope>NUCLEOTIDE SEQUENCE [LARGE SCALE GENOMIC DNA]</scope>
    <source>
        <strain evidence="6 7">NS-104</strain>
    </source>
</reference>
<dbReference type="GO" id="GO:0016787">
    <property type="term" value="F:hydrolase activity"/>
    <property type="evidence" value="ECO:0007669"/>
    <property type="project" value="UniProtKB-KW"/>
</dbReference>
<sequence length="298" mass="33368">MTLLRKVHRIGEVTIQKVLEQPLKNVPKSFVYPTAKPEDFEGIAARLATVDLEDNRDDLVQSVHTWVVRTPRHLVLIDTGSGNHKQRPLNPLFHEQDIPFLERLRDEAGVNPADVDYVFNTHLHVDHSGWNTVLENGSWVPTFPNARYVFPRKEAEYYGSPASHNDVNIPSRGVFEDSVLPVIEAGLVDFIGPDGGDYLDNFKFIPTRGHSIGHMSIQLTSGNETAIFGGDVLHHPIQVLRPHLNTVFCEFPEDAAASREKILRTLADDHALYCATHFAGSSAGYVTRADHGYTWSYA</sequence>
<dbReference type="SMART" id="SM00849">
    <property type="entry name" value="Lactamase_B"/>
    <property type="match status" value="1"/>
</dbReference>
<feature type="domain" description="Metallo-beta-lactamase" evidence="5">
    <location>
        <begin position="62"/>
        <end position="277"/>
    </location>
</feature>
<evidence type="ECO:0000256" key="1">
    <source>
        <dbReference type="ARBA" id="ARBA00007749"/>
    </source>
</evidence>
<comment type="caution">
    <text evidence="6">The sequence shown here is derived from an EMBL/GenBank/DDBJ whole genome shotgun (WGS) entry which is preliminary data.</text>
</comment>
<dbReference type="Gene3D" id="3.60.15.10">
    <property type="entry name" value="Ribonuclease Z/Hydroxyacylglutathione hydrolase-like"/>
    <property type="match status" value="1"/>
</dbReference>
<dbReference type="AlphaFoldDB" id="A0A2U2DJC0"/>
<dbReference type="GO" id="GO:0046872">
    <property type="term" value="F:metal ion binding"/>
    <property type="evidence" value="ECO:0007669"/>
    <property type="project" value="UniProtKB-KW"/>
</dbReference>
<dbReference type="InterPro" id="IPR036866">
    <property type="entry name" value="RibonucZ/Hydroxyglut_hydro"/>
</dbReference>
<dbReference type="InterPro" id="IPR001279">
    <property type="entry name" value="Metallo-B-lactamas"/>
</dbReference>
<dbReference type="PANTHER" id="PTHR42978">
    <property type="entry name" value="QUORUM-QUENCHING LACTONASE YTNP-RELATED-RELATED"/>
    <property type="match status" value="1"/>
</dbReference>
<organism evidence="6 7">
    <name type="scientific">Metarhizobium album</name>
    <dbReference type="NCBI Taxonomy" id="2182425"/>
    <lineage>
        <taxon>Bacteria</taxon>
        <taxon>Pseudomonadati</taxon>
        <taxon>Pseudomonadota</taxon>
        <taxon>Alphaproteobacteria</taxon>
        <taxon>Hyphomicrobiales</taxon>
        <taxon>Rhizobiaceae</taxon>
        <taxon>Metarhizobium</taxon>
    </lineage>
</organism>
<evidence type="ECO:0000256" key="3">
    <source>
        <dbReference type="ARBA" id="ARBA00022801"/>
    </source>
</evidence>
<keyword evidence="3 6" id="KW-0378">Hydrolase</keyword>
<dbReference type="InterPro" id="IPR051013">
    <property type="entry name" value="MBL_superfamily_lactonases"/>
</dbReference>
<accession>A0A2U2DJC0</accession>
<comment type="similarity">
    <text evidence="1">Belongs to the metallo-beta-lactamase superfamily.</text>
</comment>
<evidence type="ECO:0000259" key="5">
    <source>
        <dbReference type="SMART" id="SM00849"/>
    </source>
</evidence>
<protein>
    <submittedName>
        <fullName evidence="6">MBL fold metallo-hydrolase</fullName>
    </submittedName>
</protein>
<keyword evidence="7" id="KW-1185">Reference proteome</keyword>
<dbReference type="SUPFAM" id="SSF56281">
    <property type="entry name" value="Metallo-hydrolase/oxidoreductase"/>
    <property type="match status" value="1"/>
</dbReference>